<dbReference type="RefSeq" id="WP_183616814.1">
    <property type="nucleotide sequence ID" value="NZ_JACIDY010000003.1"/>
</dbReference>
<gene>
    <name evidence="1" type="ORF">GGR39_001830</name>
</gene>
<sequence length="227" mass="25686">MEIAEFGIGAYTALEAARMVGMSPATLRRWLVGYVHDGRSEEALWHPQYTHHEEGILLGFRDLIEARIVNALREKRIGLPTIRKCIERARKIVGDERPFSTQQFKTDGKTIFLEITRNLDEPVFIDLRKSQGVFKRVVEPSLQDLDFGPTGAERWWLLHGKKTVVADPTRSFGQPILADYGISTARVIEIVEAEGSVDRAAKIYEIKPRLIRDAIAYEVSIGNRKAA</sequence>
<dbReference type="Proteomes" id="UP000561459">
    <property type="component" value="Unassembled WGS sequence"/>
</dbReference>
<accession>A0A7W6C481</accession>
<reference evidence="1 2" key="1">
    <citation type="submission" date="2020-08" db="EMBL/GenBank/DDBJ databases">
        <title>Genomic Encyclopedia of Type Strains, Phase IV (KMG-IV): sequencing the most valuable type-strain genomes for metagenomic binning, comparative biology and taxonomic classification.</title>
        <authorList>
            <person name="Goeker M."/>
        </authorList>
    </citation>
    <scope>NUCLEOTIDE SEQUENCE [LARGE SCALE GENOMIC DNA]</scope>
    <source>
        <strain evidence="1 2">DSM 27568</strain>
    </source>
</reference>
<name>A0A7W6C481_9SPHN</name>
<protein>
    <submittedName>
        <fullName evidence="1">Uncharacterized protein (DUF433 family)</fullName>
    </submittedName>
</protein>
<comment type="caution">
    <text evidence="1">The sequence shown here is derived from an EMBL/GenBank/DDBJ whole genome shotgun (WGS) entry which is preliminary data.</text>
</comment>
<evidence type="ECO:0000313" key="2">
    <source>
        <dbReference type="Proteomes" id="UP000561459"/>
    </source>
</evidence>
<keyword evidence="2" id="KW-1185">Reference proteome</keyword>
<organism evidence="1 2">
    <name type="scientific">Novosphingobium fluoreni</name>
    <dbReference type="NCBI Taxonomy" id="1391222"/>
    <lineage>
        <taxon>Bacteria</taxon>
        <taxon>Pseudomonadati</taxon>
        <taxon>Pseudomonadota</taxon>
        <taxon>Alphaproteobacteria</taxon>
        <taxon>Sphingomonadales</taxon>
        <taxon>Sphingomonadaceae</taxon>
        <taxon>Novosphingobium</taxon>
    </lineage>
</organism>
<dbReference type="EMBL" id="JACIDY010000003">
    <property type="protein sequence ID" value="MBB3940180.1"/>
    <property type="molecule type" value="Genomic_DNA"/>
</dbReference>
<proteinExistence type="predicted"/>
<dbReference type="AlphaFoldDB" id="A0A7W6C481"/>
<evidence type="ECO:0000313" key="1">
    <source>
        <dbReference type="EMBL" id="MBB3940180.1"/>
    </source>
</evidence>